<protein>
    <recommendedName>
        <fullName evidence="3">Chromo domain-containing protein</fullName>
    </recommendedName>
</protein>
<sequence>MTPQKPRHIVPGDWVLRTRPPQTILKGTSDETDLYDGPWKVLEVEERHKVQHTPMVQNTPRKTSKLTNNSSKASAKLSIPTDSLLQKFCQGWVELEQLVKVNASPEQAVAEGLRSGFCGEYGEEYYQVKKVRGVKNEISKTPQTSRNSTVGTVTLGSTSNIPTTKKYLVHWAGYPSEDDTWELAQKDQPGGVPVESIHEWKEREKVWKEAQEAELVREYYSDI</sequence>
<dbReference type="AlphaFoldDB" id="A0A3N4LDZ6"/>
<dbReference type="InterPro" id="IPR000953">
    <property type="entry name" value="Chromo/chromo_shadow_dom"/>
</dbReference>
<dbReference type="EMBL" id="ML121564">
    <property type="protein sequence ID" value="RPB21100.1"/>
    <property type="molecule type" value="Genomic_DNA"/>
</dbReference>
<dbReference type="OrthoDB" id="5410623at2759"/>
<name>A0A3N4LDZ6_9PEZI</name>
<dbReference type="Gene3D" id="2.40.50.40">
    <property type="match status" value="1"/>
</dbReference>
<dbReference type="Pfam" id="PF00385">
    <property type="entry name" value="Chromo"/>
    <property type="match status" value="1"/>
</dbReference>
<keyword evidence="5" id="KW-1185">Reference proteome</keyword>
<organism evidence="4 5">
    <name type="scientific">Terfezia boudieri ATCC MYA-4762</name>
    <dbReference type="NCBI Taxonomy" id="1051890"/>
    <lineage>
        <taxon>Eukaryota</taxon>
        <taxon>Fungi</taxon>
        <taxon>Dikarya</taxon>
        <taxon>Ascomycota</taxon>
        <taxon>Pezizomycotina</taxon>
        <taxon>Pezizomycetes</taxon>
        <taxon>Pezizales</taxon>
        <taxon>Pezizaceae</taxon>
        <taxon>Terfezia</taxon>
    </lineage>
</organism>
<feature type="domain" description="Chromo" evidence="3">
    <location>
        <begin position="126"/>
        <end position="212"/>
    </location>
</feature>
<evidence type="ECO:0000256" key="2">
    <source>
        <dbReference type="SAM" id="MobiDB-lite"/>
    </source>
</evidence>
<proteinExistence type="predicted"/>
<dbReference type="SUPFAM" id="SSF54160">
    <property type="entry name" value="Chromo domain-like"/>
    <property type="match status" value="1"/>
</dbReference>
<feature type="compositionally biased region" description="Polar residues" evidence="2">
    <location>
        <begin position="54"/>
        <end position="73"/>
    </location>
</feature>
<dbReference type="GO" id="GO:0006338">
    <property type="term" value="P:chromatin remodeling"/>
    <property type="evidence" value="ECO:0007669"/>
    <property type="project" value="UniProtKB-ARBA"/>
</dbReference>
<accession>A0A3N4LDZ6</accession>
<reference evidence="4 5" key="1">
    <citation type="journal article" date="2018" name="Nat. Ecol. Evol.">
        <title>Pezizomycetes genomes reveal the molecular basis of ectomycorrhizal truffle lifestyle.</title>
        <authorList>
            <person name="Murat C."/>
            <person name="Payen T."/>
            <person name="Noel B."/>
            <person name="Kuo A."/>
            <person name="Morin E."/>
            <person name="Chen J."/>
            <person name="Kohler A."/>
            <person name="Krizsan K."/>
            <person name="Balestrini R."/>
            <person name="Da Silva C."/>
            <person name="Montanini B."/>
            <person name="Hainaut M."/>
            <person name="Levati E."/>
            <person name="Barry K.W."/>
            <person name="Belfiori B."/>
            <person name="Cichocki N."/>
            <person name="Clum A."/>
            <person name="Dockter R.B."/>
            <person name="Fauchery L."/>
            <person name="Guy J."/>
            <person name="Iotti M."/>
            <person name="Le Tacon F."/>
            <person name="Lindquist E.A."/>
            <person name="Lipzen A."/>
            <person name="Malagnac F."/>
            <person name="Mello A."/>
            <person name="Molinier V."/>
            <person name="Miyauchi S."/>
            <person name="Poulain J."/>
            <person name="Riccioni C."/>
            <person name="Rubini A."/>
            <person name="Sitrit Y."/>
            <person name="Splivallo R."/>
            <person name="Traeger S."/>
            <person name="Wang M."/>
            <person name="Zifcakova L."/>
            <person name="Wipf D."/>
            <person name="Zambonelli A."/>
            <person name="Paolocci F."/>
            <person name="Nowrousian M."/>
            <person name="Ottonello S."/>
            <person name="Baldrian P."/>
            <person name="Spatafora J.W."/>
            <person name="Henrissat B."/>
            <person name="Nagy L.G."/>
            <person name="Aury J.M."/>
            <person name="Wincker P."/>
            <person name="Grigoriev I.V."/>
            <person name="Bonfante P."/>
            <person name="Martin F.M."/>
        </authorList>
    </citation>
    <scope>NUCLEOTIDE SEQUENCE [LARGE SCALE GENOMIC DNA]</scope>
    <source>
        <strain evidence="4 5">ATCC MYA-4762</strain>
    </source>
</reference>
<dbReference type="InterPro" id="IPR023780">
    <property type="entry name" value="Chromo_domain"/>
</dbReference>
<dbReference type="PROSITE" id="PS50013">
    <property type="entry name" value="CHROMO_2"/>
    <property type="match status" value="1"/>
</dbReference>
<evidence type="ECO:0000256" key="1">
    <source>
        <dbReference type="ARBA" id="ARBA00011353"/>
    </source>
</evidence>
<evidence type="ECO:0000259" key="3">
    <source>
        <dbReference type="PROSITE" id="PS50013"/>
    </source>
</evidence>
<dbReference type="CDD" id="cd00024">
    <property type="entry name" value="CD_CSD"/>
    <property type="match status" value="1"/>
</dbReference>
<feature type="region of interest" description="Disordered" evidence="2">
    <location>
        <begin position="50"/>
        <end position="74"/>
    </location>
</feature>
<evidence type="ECO:0000313" key="5">
    <source>
        <dbReference type="Proteomes" id="UP000267821"/>
    </source>
</evidence>
<evidence type="ECO:0000313" key="4">
    <source>
        <dbReference type="EMBL" id="RPB21100.1"/>
    </source>
</evidence>
<comment type="subunit">
    <text evidence="1">Component of the NuA4 histone acetyltransferase complex.</text>
</comment>
<dbReference type="InParanoid" id="A0A3N4LDZ6"/>
<dbReference type="InterPro" id="IPR016197">
    <property type="entry name" value="Chromo-like_dom_sf"/>
</dbReference>
<dbReference type="Proteomes" id="UP000267821">
    <property type="component" value="Unassembled WGS sequence"/>
</dbReference>
<gene>
    <name evidence="4" type="ORF">L211DRAFT_851831</name>
</gene>